<organism evidence="1 2">
    <name type="scientific">Oceanobacillus piezotolerans</name>
    <dbReference type="NCBI Taxonomy" id="2448030"/>
    <lineage>
        <taxon>Bacteria</taxon>
        <taxon>Bacillati</taxon>
        <taxon>Bacillota</taxon>
        <taxon>Bacilli</taxon>
        <taxon>Bacillales</taxon>
        <taxon>Bacillaceae</taxon>
        <taxon>Oceanobacillus</taxon>
    </lineage>
</organism>
<dbReference type="EMBL" id="RCHR01000009">
    <property type="protein sequence ID" value="RLL41172.1"/>
    <property type="molecule type" value="Genomic_DNA"/>
</dbReference>
<dbReference type="AlphaFoldDB" id="A0A498D6Q0"/>
<dbReference type="OrthoDB" id="9814022at2"/>
<reference evidence="1 2" key="1">
    <citation type="submission" date="2018-10" db="EMBL/GenBank/DDBJ databases">
        <title>Oceanobacillus sp. YLB-02 draft genome.</title>
        <authorList>
            <person name="Yu L."/>
        </authorList>
    </citation>
    <scope>NUCLEOTIDE SEQUENCE [LARGE SCALE GENOMIC DNA]</scope>
    <source>
        <strain evidence="1 2">YLB-02</strain>
    </source>
</reference>
<dbReference type="Pfam" id="PF02810">
    <property type="entry name" value="SEC-C"/>
    <property type="match status" value="1"/>
</dbReference>
<name>A0A498D6Q0_9BACI</name>
<evidence type="ECO:0000313" key="2">
    <source>
        <dbReference type="Proteomes" id="UP000270219"/>
    </source>
</evidence>
<comment type="caution">
    <text evidence="1">The sequence shown here is derived from an EMBL/GenBank/DDBJ whole genome shotgun (WGS) entry which is preliminary data.</text>
</comment>
<sequence length="384" mass="43629">MSNAFKALSENKEKKEKQQKKYWSEIKIPFTLQEGLSNYTKSELDGIRKSLKVKNASQLKKADLIALLHDKISNHFDIAFWDNERFKLLIHIAESGGQIPAPNLEDKQIVYFRSSGLIYTGTFEGKHILAVPDDLIQQILSLKNNLNARAIINRNTEWINLTQGILYYYGALSSTQLADMLKKHTKDHIDSADLEAVMQDASAYRNRISINDDFYSNIRVLDSKKVIQEHQRRENVAFYPFTKQQIINAGEPGFVDRNPSYQQLIDFLTQNFNMNKSEADEIAEECVIAIKNGDSANDVLAYLSNLLEFGTMEIIQALMSKIVDLMSHTRGWTLKGYTSAQLSGETNKQIQPMPTSTTKKKVKIGRNEPCPCGSGKKYKKCCGR</sequence>
<evidence type="ECO:0008006" key="3">
    <source>
        <dbReference type="Google" id="ProtNLM"/>
    </source>
</evidence>
<evidence type="ECO:0000313" key="1">
    <source>
        <dbReference type="EMBL" id="RLL41172.1"/>
    </source>
</evidence>
<dbReference type="Gene3D" id="3.10.450.50">
    <property type="match status" value="1"/>
</dbReference>
<dbReference type="InterPro" id="IPR004027">
    <property type="entry name" value="SEC_C_motif"/>
</dbReference>
<dbReference type="Proteomes" id="UP000270219">
    <property type="component" value="Unassembled WGS sequence"/>
</dbReference>
<gene>
    <name evidence="1" type="ORF">D8M04_18035</name>
</gene>
<proteinExistence type="predicted"/>
<keyword evidence="2" id="KW-1185">Reference proteome</keyword>
<dbReference type="PANTHER" id="PTHR33747:SF1">
    <property type="entry name" value="ADENYLATE CYCLASE-ASSOCIATED CAP C-TERMINAL DOMAIN-CONTAINING PROTEIN"/>
    <property type="match status" value="1"/>
</dbReference>
<accession>A0A498D6Q0</accession>
<dbReference type="PANTHER" id="PTHR33747">
    <property type="entry name" value="UPF0225 PROTEIN SCO1677"/>
    <property type="match status" value="1"/>
</dbReference>
<protein>
    <recommendedName>
        <fullName evidence="3">Zinc chelation protein SecC</fullName>
    </recommendedName>
</protein>
<dbReference type="SUPFAM" id="SSF103642">
    <property type="entry name" value="Sec-C motif"/>
    <property type="match status" value="1"/>
</dbReference>